<feature type="coiled-coil region" evidence="1">
    <location>
        <begin position="258"/>
        <end position="345"/>
    </location>
</feature>
<evidence type="ECO:0000256" key="1">
    <source>
        <dbReference type="SAM" id="Coils"/>
    </source>
</evidence>
<name>A0A8K0XJL5_9AGAR</name>
<feature type="compositionally biased region" description="Pro residues" evidence="2">
    <location>
        <begin position="156"/>
        <end position="167"/>
    </location>
</feature>
<feature type="compositionally biased region" description="Pro residues" evidence="2">
    <location>
        <begin position="463"/>
        <end position="475"/>
    </location>
</feature>
<feature type="region of interest" description="Disordered" evidence="2">
    <location>
        <begin position="379"/>
        <end position="476"/>
    </location>
</feature>
<comment type="caution">
    <text evidence="3">The sequence shown here is derived from an EMBL/GenBank/DDBJ whole genome shotgun (WGS) entry which is preliminary data.</text>
</comment>
<accession>A0A8K0XJL5</accession>
<evidence type="ECO:0000256" key="2">
    <source>
        <dbReference type="SAM" id="MobiDB-lite"/>
    </source>
</evidence>
<dbReference type="OrthoDB" id="3366922at2759"/>
<proteinExistence type="predicted"/>
<keyword evidence="1" id="KW-0175">Coiled coil</keyword>
<reference evidence="3" key="1">
    <citation type="journal article" date="2021" name="New Phytol.">
        <title>Evolutionary innovations through gain and loss of genes in the ectomycorrhizal Boletales.</title>
        <authorList>
            <person name="Wu G."/>
            <person name="Miyauchi S."/>
            <person name="Morin E."/>
            <person name="Kuo A."/>
            <person name="Drula E."/>
            <person name="Varga T."/>
            <person name="Kohler A."/>
            <person name="Feng B."/>
            <person name="Cao Y."/>
            <person name="Lipzen A."/>
            <person name="Daum C."/>
            <person name="Hundley H."/>
            <person name="Pangilinan J."/>
            <person name="Johnson J."/>
            <person name="Barry K."/>
            <person name="LaButti K."/>
            <person name="Ng V."/>
            <person name="Ahrendt S."/>
            <person name="Min B."/>
            <person name="Choi I.G."/>
            <person name="Park H."/>
            <person name="Plett J.M."/>
            <person name="Magnuson J."/>
            <person name="Spatafora J.W."/>
            <person name="Nagy L.G."/>
            <person name="Henrissat B."/>
            <person name="Grigoriev I.V."/>
            <person name="Yang Z.L."/>
            <person name="Xu J."/>
            <person name="Martin F.M."/>
        </authorList>
    </citation>
    <scope>NUCLEOTIDE SEQUENCE</scope>
    <source>
        <strain evidence="3">KKN 215</strain>
    </source>
</reference>
<dbReference type="EMBL" id="JAEVFJ010000072">
    <property type="protein sequence ID" value="KAH8074199.1"/>
    <property type="molecule type" value="Genomic_DNA"/>
</dbReference>
<protein>
    <recommendedName>
        <fullName evidence="5">DNA repair protein Rad26</fullName>
    </recommendedName>
</protein>
<sequence length="963" mass="106624">MSDDSYFGDDLILDDDLIAVLDAEEEKHLSLQPQAAKPAIVRHTPPPLKKQKINHDWSHKPTPLQHSASVDDFGDLPEISIQGDGTYGVAVSSNISRSNSIAANTRPIAGPSRVPPLKPVSAGPSSRQPPQQHPIVRRSSANQTVMQRHPTLPVVPNAPPRQQPQPLQPRASGGTTLYNVPSQGRVEQRTELTELRDRVENRNQYARRVPSGDASRMSRSHSNTPGQAYAPTAAAPPNSQRFAASQARSSMSAQDKAEQKLKTELSILRAQMEEISKKEAEARQELEQARNARFAKEGEAKILRSNIDKLNQQHENELTKMKAAKEAAEAMQAQLKQTLREELDRVKTHYTFRQHELETASRRTPLTSRISRMGRNVVSSSPIASSQMRQWNAIPSSQTAADNPARKLQFPPNSPKGQRTRVANKSNGKPSGLPGFQSGFDSTPIRYKGKGKERETHQDDVFIPPPTPQSPPSSPHPAVFAIGDVPMADAVLFPSVDLDRVPGLSSQPRWNQEPDVEMAEPAKEKGKEKDCAAEGLSAPDPPDWKGELHHILFTHHPRATASELTIHLVLHTNIAAVDQSTIFTNNAHRLLEALGTTSIAIDLETYLHVISDSLVAMTQCLTISCSTAPLIALLDLIRTITYSIPSFVSSLLSISADHPSPQLLTTICNIVSQHLNPKENDFVPEECVALAEEVFRLLETLCWTIPDDLAPRCVVKPIGCDVMTPDPGYLHRALFRHFLTLPRGPDGNPLQDASYHRLPQIEQLAAFLTDSRSGPDALQLRENVLTFFATLATAHPDALTILSQSYTLIPHIIMFLSNIASPLWEDDVELMASPARIKSVLDLTTRTISLLYILVCSQSPKVNLNEKLQTNHRIFNGIQHVFHVTFGRFTFADAPEWLDEGGRIQLEQLTKMARELLEIVVEGPELDMIWASFQLDLDGSKKVPVILDYDEEDEEDEEALVVQ</sequence>
<gene>
    <name evidence="3" type="ORF">BXZ70DRAFT_963846</name>
</gene>
<evidence type="ECO:0008006" key="5">
    <source>
        <dbReference type="Google" id="ProtNLM"/>
    </source>
</evidence>
<dbReference type="AlphaFoldDB" id="A0A8K0XJL5"/>
<dbReference type="Proteomes" id="UP000813824">
    <property type="component" value="Unassembled WGS sequence"/>
</dbReference>
<evidence type="ECO:0000313" key="3">
    <source>
        <dbReference type="EMBL" id="KAH8074199.1"/>
    </source>
</evidence>
<feature type="region of interest" description="Disordered" evidence="2">
    <location>
        <begin position="103"/>
        <end position="258"/>
    </location>
</feature>
<feature type="compositionally biased region" description="Basic and acidic residues" evidence="2">
    <location>
        <begin position="186"/>
        <end position="201"/>
    </location>
</feature>
<evidence type="ECO:0000313" key="4">
    <source>
        <dbReference type="Proteomes" id="UP000813824"/>
    </source>
</evidence>
<feature type="compositionally biased region" description="Low complexity" evidence="2">
    <location>
        <begin position="239"/>
        <end position="254"/>
    </location>
</feature>
<feature type="compositionally biased region" description="Basic and acidic residues" evidence="2">
    <location>
        <begin position="520"/>
        <end position="532"/>
    </location>
</feature>
<organism evidence="3 4">
    <name type="scientific">Cristinia sonorae</name>
    <dbReference type="NCBI Taxonomy" id="1940300"/>
    <lineage>
        <taxon>Eukaryota</taxon>
        <taxon>Fungi</taxon>
        <taxon>Dikarya</taxon>
        <taxon>Basidiomycota</taxon>
        <taxon>Agaricomycotina</taxon>
        <taxon>Agaricomycetes</taxon>
        <taxon>Agaricomycetidae</taxon>
        <taxon>Agaricales</taxon>
        <taxon>Pleurotineae</taxon>
        <taxon>Stephanosporaceae</taxon>
        <taxon>Cristinia</taxon>
    </lineage>
</organism>
<feature type="compositionally biased region" description="Polar residues" evidence="2">
    <location>
        <begin position="415"/>
        <end position="429"/>
    </location>
</feature>
<feature type="compositionally biased region" description="Polar residues" evidence="2">
    <location>
        <begin position="173"/>
        <end position="182"/>
    </location>
</feature>
<feature type="compositionally biased region" description="Polar residues" evidence="2">
    <location>
        <begin position="379"/>
        <end position="401"/>
    </location>
</feature>
<feature type="region of interest" description="Disordered" evidence="2">
    <location>
        <begin position="30"/>
        <end position="54"/>
    </location>
</feature>
<feature type="compositionally biased region" description="Basic and acidic residues" evidence="2">
    <location>
        <begin position="450"/>
        <end position="460"/>
    </location>
</feature>
<feature type="region of interest" description="Disordered" evidence="2">
    <location>
        <begin position="504"/>
        <end position="535"/>
    </location>
</feature>
<keyword evidence="4" id="KW-1185">Reference proteome</keyword>